<dbReference type="Pfam" id="PF01869">
    <property type="entry name" value="BcrAD_BadFG"/>
    <property type="match status" value="1"/>
</dbReference>
<dbReference type="CDD" id="cd24007">
    <property type="entry name" value="ASKHA_NBD_eukNAGK-like"/>
    <property type="match status" value="1"/>
</dbReference>
<dbReference type="EMBL" id="JACNEP010000008">
    <property type="protein sequence ID" value="MBC3766527.1"/>
    <property type="molecule type" value="Genomic_DNA"/>
</dbReference>
<proteinExistence type="predicted"/>
<comment type="caution">
    <text evidence="2">The sequence shown here is derived from an EMBL/GenBank/DDBJ whole genome shotgun (WGS) entry which is preliminary data.</text>
</comment>
<dbReference type="Gene3D" id="3.30.420.40">
    <property type="match status" value="2"/>
</dbReference>
<dbReference type="SUPFAM" id="SSF53067">
    <property type="entry name" value="Actin-like ATPase domain"/>
    <property type="match status" value="2"/>
</dbReference>
<dbReference type="GO" id="GO:0045127">
    <property type="term" value="F:N-acetylglucosamine kinase activity"/>
    <property type="evidence" value="ECO:0007669"/>
    <property type="project" value="InterPro"/>
</dbReference>
<organism evidence="2 3">
    <name type="scientific">Neptunicella marina</name>
    <dbReference type="NCBI Taxonomy" id="2125989"/>
    <lineage>
        <taxon>Bacteria</taxon>
        <taxon>Pseudomonadati</taxon>
        <taxon>Pseudomonadota</taxon>
        <taxon>Gammaproteobacteria</taxon>
        <taxon>Alteromonadales</taxon>
        <taxon>Alteromonadaceae</taxon>
        <taxon>Neptunicella</taxon>
    </lineage>
</organism>
<evidence type="ECO:0000313" key="2">
    <source>
        <dbReference type="EMBL" id="MBC3766527.1"/>
    </source>
</evidence>
<evidence type="ECO:0000313" key="3">
    <source>
        <dbReference type="Proteomes" id="UP000601768"/>
    </source>
</evidence>
<dbReference type="InterPro" id="IPR043129">
    <property type="entry name" value="ATPase_NBD"/>
</dbReference>
<reference evidence="2" key="1">
    <citation type="journal article" date="2018" name="Int. J. Syst. Evol. Microbiol.">
        <title>Neptunicella marina gen. nov., sp. nov., isolated from surface seawater.</title>
        <authorList>
            <person name="Liu X."/>
            <person name="Lai Q."/>
            <person name="Du Y."/>
            <person name="Zhang X."/>
            <person name="Liu Z."/>
            <person name="Sun F."/>
            <person name="Shao Z."/>
        </authorList>
    </citation>
    <scope>NUCLEOTIDE SEQUENCE</scope>
    <source>
        <strain evidence="2">S27-2</strain>
    </source>
</reference>
<sequence>MYLGVDGGGTKTAFVLLDDDNKIVSQHLDGTCYYIEVGIEGAQKVLHNGIQAVFTKAGIPIQQLKYAFFGLPAYGEDSSMLETLNAMPGRLLPTQKYQCGNDMINGWAAAFGGGDGINIIAGTGSIAYGQRQGKSVRCGGWGELFSDEGSAYWIGRRGLELFTHMSDGRCEKGPLYDIIKQKLNIQQDLDICALVLSDWKGERGAIANVSTLVYQAAQQNDIAAKTIFNDAALQLAKIVDASRKQLDYVAGEPVNIAYSGGVFKAGELIMTPFKQAMAHFSDDYQIHQPQTTPDVGAALYARLLSAQ</sequence>
<dbReference type="AlphaFoldDB" id="A0A8J6IVI3"/>
<gene>
    <name evidence="2" type="ORF">H8B19_11625</name>
</gene>
<dbReference type="RefSeq" id="WP_186507057.1">
    <property type="nucleotide sequence ID" value="NZ_JACNEP010000008.1"/>
</dbReference>
<dbReference type="InterPro" id="IPR039758">
    <property type="entry name" value="NAGK-like"/>
</dbReference>
<name>A0A8J6IVI3_9ALTE</name>
<dbReference type="Proteomes" id="UP000601768">
    <property type="component" value="Unassembled WGS sequence"/>
</dbReference>
<dbReference type="PANTHER" id="PTHR12862">
    <property type="entry name" value="BADF TYPE ATPASE DOMAIN-CONTAINING PROTEIN"/>
    <property type="match status" value="1"/>
</dbReference>
<keyword evidence="2" id="KW-0808">Transferase</keyword>
<protein>
    <submittedName>
        <fullName evidence="2">N-acetylglucosamine kinase</fullName>
    </submittedName>
</protein>
<evidence type="ECO:0000259" key="1">
    <source>
        <dbReference type="Pfam" id="PF01869"/>
    </source>
</evidence>
<feature type="domain" description="ATPase BadF/BadG/BcrA/BcrD type" evidence="1">
    <location>
        <begin position="3"/>
        <end position="301"/>
    </location>
</feature>
<accession>A0A8J6IVI3</accession>
<keyword evidence="3" id="KW-1185">Reference proteome</keyword>
<reference evidence="2" key="2">
    <citation type="submission" date="2020-08" db="EMBL/GenBank/DDBJ databases">
        <authorList>
            <person name="Lai Q."/>
        </authorList>
    </citation>
    <scope>NUCLEOTIDE SEQUENCE</scope>
    <source>
        <strain evidence="2">S27-2</strain>
    </source>
</reference>
<dbReference type="PANTHER" id="PTHR12862:SF0">
    <property type="entry name" value="N-ACETYL-D-GLUCOSAMINE KINASE"/>
    <property type="match status" value="1"/>
</dbReference>
<dbReference type="InterPro" id="IPR002731">
    <property type="entry name" value="ATPase_BadF"/>
</dbReference>
<keyword evidence="2" id="KW-0418">Kinase</keyword>